<evidence type="ECO:0000256" key="7">
    <source>
        <dbReference type="PROSITE-ProRule" id="PRU00023"/>
    </source>
</evidence>
<feature type="repeat" description="ANK" evidence="7">
    <location>
        <begin position="325"/>
        <end position="348"/>
    </location>
</feature>
<dbReference type="Gene3D" id="1.25.40.20">
    <property type="entry name" value="Ankyrin repeat-containing domain"/>
    <property type="match status" value="3"/>
</dbReference>
<dbReference type="PROSITE" id="PS50088">
    <property type="entry name" value="ANK_REPEAT"/>
    <property type="match status" value="3"/>
</dbReference>
<dbReference type="InterPro" id="IPR002110">
    <property type="entry name" value="Ankyrin_rpt"/>
</dbReference>
<organism evidence="11 12">
    <name type="scientific">Eucalyptus globulus</name>
    <name type="common">Tasmanian blue gum</name>
    <dbReference type="NCBI Taxonomy" id="34317"/>
    <lineage>
        <taxon>Eukaryota</taxon>
        <taxon>Viridiplantae</taxon>
        <taxon>Streptophyta</taxon>
        <taxon>Embryophyta</taxon>
        <taxon>Tracheophyta</taxon>
        <taxon>Spermatophyta</taxon>
        <taxon>Magnoliopsida</taxon>
        <taxon>eudicotyledons</taxon>
        <taxon>Gunneridae</taxon>
        <taxon>Pentapetalae</taxon>
        <taxon>rosids</taxon>
        <taxon>malvids</taxon>
        <taxon>Myrtales</taxon>
        <taxon>Myrtaceae</taxon>
        <taxon>Myrtoideae</taxon>
        <taxon>Eucalypteae</taxon>
        <taxon>Eucalyptus</taxon>
    </lineage>
</organism>
<evidence type="ECO:0000256" key="5">
    <source>
        <dbReference type="ARBA" id="ARBA00023043"/>
    </source>
</evidence>
<dbReference type="AlphaFoldDB" id="A0ABD3K9V8"/>
<feature type="transmembrane region" description="Helical" evidence="9">
    <location>
        <begin position="564"/>
        <end position="587"/>
    </location>
</feature>
<dbReference type="InterPro" id="IPR036770">
    <property type="entry name" value="Ankyrin_rpt-contain_sf"/>
</dbReference>
<feature type="domain" description="PGG" evidence="10">
    <location>
        <begin position="550"/>
        <end position="625"/>
    </location>
</feature>
<sequence length="782" mass="86691">MRSAIREKEQEMKMKEDGKPPTKHMHSSMYKAAKEGNFTALENSMRKHGKDEPPLDLLKLETRMGNNLVHLAAESGHEDFIKQVLRKCPQLVAKPNNSCHEFAQLVDKPNNSCRGADTPLHIAARTRHFKVMDTILSEAKLREVNATTETPCTQKMKEMENGGTARIITSLLRKKNGAGNTALHEALRNGDEKMGMLLWREDEEMVGSVNKAGESALYVAAELGFEKVVKEMVKFLESDRQCEEGVRDRALTGPEGQNPLHAAVLAGSRNCVEALINLQGSDMINKADDNGRTALHFAAKAGEKDIATRLLLTNRSSAYTKERTHGRTPLLEAASSGHLHVLREILEHCPDTVEAADNKGRNVVHLTLNCGPKHSKAVLRLPELVRLVNEADRFGNTPLHVAAGDLNYRMVKRLLKIPGVDLRAKNNEGCTFLDICKSKWQYTKRKDYLYRYLKSIPAGRKPQTWNLPAGQPTSLDKPEADLKGHANALCVVATLLATITFAAAFTLPGGLTPGDLTPEDIDALPPLPSPLCNFHDSPQQPPPAKLSGRKNHKPGHPILIDQPAFRVFILADVIAVSTSLTVLFLLISAMLAEEMALRRAIVYSKKLLYISLGGTMVAFMMGLYSVISTDVVWLEFAVGVIGSSIPFLIKYFKFKSFTSTPVCLHRLLSKKSSKKPWTLMTGLYTVTMTEVKWLAIALWVTGWSIPFMIKYFQVKSFTSTPVFLHRLISKKSSKRIAPEPPSSSPIERIGEGPESFEEATKLEARPIRLGQPSERIPIGRSK</sequence>
<feature type="repeat" description="ANK" evidence="7">
    <location>
        <begin position="394"/>
        <end position="427"/>
    </location>
</feature>
<name>A0ABD3K9V8_EUCGL</name>
<evidence type="ECO:0000256" key="6">
    <source>
        <dbReference type="ARBA" id="ARBA00023136"/>
    </source>
</evidence>
<feature type="compositionally biased region" description="Basic and acidic residues" evidence="8">
    <location>
        <begin position="1"/>
        <end position="20"/>
    </location>
</feature>
<dbReference type="PANTHER" id="PTHR24186">
    <property type="entry name" value="PROTEIN PHOSPHATASE 1 REGULATORY SUBUNIT"/>
    <property type="match status" value="1"/>
</dbReference>
<dbReference type="Pfam" id="PF13857">
    <property type="entry name" value="Ank_5"/>
    <property type="match status" value="1"/>
</dbReference>
<evidence type="ECO:0000259" key="10">
    <source>
        <dbReference type="Pfam" id="PF13962"/>
    </source>
</evidence>
<proteinExistence type="predicted"/>
<comment type="caution">
    <text evidence="11">The sequence shown here is derived from an EMBL/GenBank/DDBJ whole genome shotgun (WGS) entry which is preliminary data.</text>
</comment>
<evidence type="ECO:0000256" key="8">
    <source>
        <dbReference type="SAM" id="MobiDB-lite"/>
    </source>
</evidence>
<dbReference type="Proteomes" id="UP001634007">
    <property type="component" value="Unassembled WGS sequence"/>
</dbReference>
<keyword evidence="2 9" id="KW-0812">Transmembrane</keyword>
<evidence type="ECO:0000313" key="12">
    <source>
        <dbReference type="Proteomes" id="UP001634007"/>
    </source>
</evidence>
<dbReference type="Pfam" id="PF00023">
    <property type="entry name" value="Ank"/>
    <property type="match status" value="1"/>
</dbReference>
<keyword evidence="6 9" id="KW-0472">Membrane</keyword>
<keyword evidence="12" id="KW-1185">Reference proteome</keyword>
<dbReference type="InterPro" id="IPR026961">
    <property type="entry name" value="PGG_dom"/>
</dbReference>
<feature type="region of interest" description="Disordered" evidence="8">
    <location>
        <begin position="734"/>
        <end position="763"/>
    </location>
</feature>
<evidence type="ECO:0000256" key="1">
    <source>
        <dbReference type="ARBA" id="ARBA00004141"/>
    </source>
</evidence>
<dbReference type="Pfam" id="PF12796">
    <property type="entry name" value="Ank_2"/>
    <property type="match status" value="1"/>
</dbReference>
<feature type="transmembrane region" description="Helical" evidence="9">
    <location>
        <begin position="486"/>
        <end position="507"/>
    </location>
</feature>
<feature type="transmembrane region" description="Helical" evidence="9">
    <location>
        <begin position="607"/>
        <end position="627"/>
    </location>
</feature>
<dbReference type="SMART" id="SM00248">
    <property type="entry name" value="ANK"/>
    <property type="match status" value="8"/>
</dbReference>
<protein>
    <recommendedName>
        <fullName evidence="10">PGG domain-containing protein</fullName>
    </recommendedName>
</protein>
<keyword evidence="3" id="KW-0677">Repeat</keyword>
<evidence type="ECO:0000256" key="4">
    <source>
        <dbReference type="ARBA" id="ARBA00022989"/>
    </source>
</evidence>
<feature type="transmembrane region" description="Helical" evidence="9">
    <location>
        <begin position="633"/>
        <end position="652"/>
    </location>
</feature>
<evidence type="ECO:0000313" key="11">
    <source>
        <dbReference type="EMBL" id="KAL3733616.1"/>
    </source>
</evidence>
<dbReference type="SUPFAM" id="SSF48403">
    <property type="entry name" value="Ankyrin repeat"/>
    <property type="match status" value="2"/>
</dbReference>
<dbReference type="PROSITE" id="PS50297">
    <property type="entry name" value="ANK_REP_REGION"/>
    <property type="match status" value="2"/>
</dbReference>
<reference evidence="11 12" key="1">
    <citation type="submission" date="2024-11" db="EMBL/GenBank/DDBJ databases">
        <title>Chromosome-level genome assembly of Eucalyptus globulus Labill. provides insights into its genome evolution.</title>
        <authorList>
            <person name="Li X."/>
        </authorList>
    </citation>
    <scope>NUCLEOTIDE SEQUENCE [LARGE SCALE GENOMIC DNA]</scope>
    <source>
        <strain evidence="11">CL2024</strain>
        <tissue evidence="11">Fresh tender leaves</tissue>
    </source>
</reference>
<accession>A0ABD3K9V8</accession>
<dbReference type="GO" id="GO:0016020">
    <property type="term" value="C:membrane"/>
    <property type="evidence" value="ECO:0007669"/>
    <property type="project" value="UniProtKB-SubCell"/>
</dbReference>
<feature type="region of interest" description="Disordered" evidence="8">
    <location>
        <begin position="1"/>
        <end position="25"/>
    </location>
</feature>
<feature type="domain" description="PGG" evidence="10">
    <location>
        <begin position="482"/>
        <end position="511"/>
    </location>
</feature>
<dbReference type="EMBL" id="JBJKBG010000006">
    <property type="protein sequence ID" value="KAL3733616.1"/>
    <property type="molecule type" value="Genomic_DNA"/>
</dbReference>
<evidence type="ECO:0000256" key="3">
    <source>
        <dbReference type="ARBA" id="ARBA00022737"/>
    </source>
</evidence>
<keyword evidence="4 9" id="KW-1133">Transmembrane helix</keyword>
<evidence type="ECO:0000256" key="9">
    <source>
        <dbReference type="SAM" id="Phobius"/>
    </source>
</evidence>
<evidence type="ECO:0000256" key="2">
    <source>
        <dbReference type="ARBA" id="ARBA00022692"/>
    </source>
</evidence>
<dbReference type="Pfam" id="PF13962">
    <property type="entry name" value="PGG"/>
    <property type="match status" value="2"/>
</dbReference>
<dbReference type="PANTHER" id="PTHR24186:SF36">
    <property type="entry name" value="SERINE_THREONINE-PROTEIN PHOSPHATASE 6 REGULATORY ANKYRIN REPEAT SUBUNIT A-LIKE"/>
    <property type="match status" value="1"/>
</dbReference>
<gene>
    <name evidence="11" type="ORF">ACJRO7_023045</name>
</gene>
<keyword evidence="5 7" id="KW-0040">ANK repeat</keyword>
<comment type="subcellular location">
    <subcellularLocation>
        <location evidence="1">Membrane</location>
        <topology evidence="1">Multi-pass membrane protein</topology>
    </subcellularLocation>
</comment>
<feature type="repeat" description="ANK" evidence="7">
    <location>
        <begin position="290"/>
        <end position="323"/>
    </location>
</feature>